<accession>A0A2I0V803</accession>
<evidence type="ECO:0000313" key="4">
    <source>
        <dbReference type="EMBL" id="PKU59539.1"/>
    </source>
</evidence>
<evidence type="ECO:0000313" key="5">
    <source>
        <dbReference type="Proteomes" id="UP000233837"/>
    </source>
</evidence>
<dbReference type="Proteomes" id="UP000233837">
    <property type="component" value="Unassembled WGS sequence"/>
</dbReference>
<name>A0A2I0V803_9ASPA</name>
<sequence length="160" mass="18583">MQGYTLKIRFRCRTSTFREVCNVLVRRFGEPFVERLRLLQIGQFLRVPQMPQNVPLIYMLLSKWDIKTESFITKGQSLQFTSDGVALLIGMPNRGIIFDIDSARSAGKTSNDIRHDIERMDNTTPMDDINRTVIRNVNLIFVPIINGKHWTLLVCNLRKK</sequence>
<keyword evidence="5" id="KW-1185">Reference proteome</keyword>
<dbReference type="GO" id="GO:0006508">
    <property type="term" value="P:proteolysis"/>
    <property type="evidence" value="ECO:0007669"/>
    <property type="project" value="UniProtKB-KW"/>
</dbReference>
<evidence type="ECO:0000256" key="2">
    <source>
        <dbReference type="ARBA" id="ARBA00022801"/>
    </source>
</evidence>
<dbReference type="Pfam" id="PF02902">
    <property type="entry name" value="Peptidase_C48"/>
    <property type="match status" value="1"/>
</dbReference>
<dbReference type="GO" id="GO:0008234">
    <property type="term" value="F:cysteine-type peptidase activity"/>
    <property type="evidence" value="ECO:0007669"/>
    <property type="project" value="InterPro"/>
</dbReference>
<proteinExistence type="predicted"/>
<reference evidence="4 5" key="2">
    <citation type="journal article" date="2017" name="Nature">
        <title>The Apostasia genome and the evolution of orchids.</title>
        <authorList>
            <person name="Zhang G.Q."/>
            <person name="Liu K.W."/>
            <person name="Li Z."/>
            <person name="Lohaus R."/>
            <person name="Hsiao Y.Y."/>
            <person name="Niu S.C."/>
            <person name="Wang J.Y."/>
            <person name="Lin Y.C."/>
            <person name="Xu Q."/>
            <person name="Chen L.J."/>
            <person name="Yoshida K."/>
            <person name="Fujiwara S."/>
            <person name="Wang Z.W."/>
            <person name="Zhang Y.Q."/>
            <person name="Mitsuda N."/>
            <person name="Wang M."/>
            <person name="Liu G.H."/>
            <person name="Pecoraro L."/>
            <person name="Huang H.X."/>
            <person name="Xiao X.J."/>
            <person name="Lin M."/>
            <person name="Wu X.Y."/>
            <person name="Wu W.L."/>
            <person name="Chen Y.Y."/>
            <person name="Chang S.B."/>
            <person name="Sakamoto S."/>
            <person name="Ohme-Takagi M."/>
            <person name="Yagi M."/>
            <person name="Zeng S.J."/>
            <person name="Shen C.Y."/>
            <person name="Yeh C.M."/>
            <person name="Luo Y.B."/>
            <person name="Tsai W.C."/>
            <person name="Van de Peer Y."/>
            <person name="Liu Z.J."/>
        </authorList>
    </citation>
    <scope>NUCLEOTIDE SEQUENCE [LARGE SCALE GENOMIC DNA]</scope>
    <source>
        <tissue evidence="4">The whole plant</tissue>
    </source>
</reference>
<protein>
    <recommendedName>
        <fullName evidence="3">Ubiquitin-like protease family profile domain-containing protein</fullName>
    </recommendedName>
</protein>
<dbReference type="AlphaFoldDB" id="A0A2I0V803"/>
<keyword evidence="2" id="KW-0378">Hydrolase</keyword>
<dbReference type="InterPro" id="IPR003653">
    <property type="entry name" value="Peptidase_C48_C"/>
</dbReference>
<gene>
    <name evidence="4" type="ORF">MA16_Dca028125</name>
</gene>
<organism evidence="4 5">
    <name type="scientific">Dendrobium catenatum</name>
    <dbReference type="NCBI Taxonomy" id="906689"/>
    <lineage>
        <taxon>Eukaryota</taxon>
        <taxon>Viridiplantae</taxon>
        <taxon>Streptophyta</taxon>
        <taxon>Embryophyta</taxon>
        <taxon>Tracheophyta</taxon>
        <taxon>Spermatophyta</taxon>
        <taxon>Magnoliopsida</taxon>
        <taxon>Liliopsida</taxon>
        <taxon>Asparagales</taxon>
        <taxon>Orchidaceae</taxon>
        <taxon>Epidendroideae</taxon>
        <taxon>Malaxideae</taxon>
        <taxon>Dendrobiinae</taxon>
        <taxon>Dendrobium</taxon>
    </lineage>
</organism>
<reference evidence="4 5" key="1">
    <citation type="journal article" date="2016" name="Sci. Rep.">
        <title>The Dendrobium catenatum Lindl. genome sequence provides insights into polysaccharide synthase, floral development and adaptive evolution.</title>
        <authorList>
            <person name="Zhang G.Q."/>
            <person name="Xu Q."/>
            <person name="Bian C."/>
            <person name="Tsai W.C."/>
            <person name="Yeh C.M."/>
            <person name="Liu K.W."/>
            <person name="Yoshida K."/>
            <person name="Zhang L.S."/>
            <person name="Chang S.B."/>
            <person name="Chen F."/>
            <person name="Shi Y."/>
            <person name="Su Y.Y."/>
            <person name="Zhang Y.Q."/>
            <person name="Chen L.J."/>
            <person name="Yin Y."/>
            <person name="Lin M."/>
            <person name="Huang H."/>
            <person name="Deng H."/>
            <person name="Wang Z.W."/>
            <person name="Zhu S.L."/>
            <person name="Zhao X."/>
            <person name="Deng C."/>
            <person name="Niu S.C."/>
            <person name="Huang J."/>
            <person name="Wang M."/>
            <person name="Liu G.H."/>
            <person name="Yang H.J."/>
            <person name="Xiao X.J."/>
            <person name="Hsiao Y.Y."/>
            <person name="Wu W.L."/>
            <person name="Chen Y.Y."/>
            <person name="Mitsuda N."/>
            <person name="Ohme-Takagi M."/>
            <person name="Luo Y.B."/>
            <person name="Van de Peer Y."/>
            <person name="Liu Z.J."/>
        </authorList>
    </citation>
    <scope>NUCLEOTIDE SEQUENCE [LARGE SCALE GENOMIC DNA]</scope>
    <source>
        <tissue evidence="4">The whole plant</tissue>
    </source>
</reference>
<dbReference type="EMBL" id="KZ505450">
    <property type="protein sequence ID" value="PKU59539.1"/>
    <property type="molecule type" value="Genomic_DNA"/>
</dbReference>
<feature type="domain" description="Ubiquitin-like protease family profile" evidence="3">
    <location>
        <begin position="128"/>
        <end position="160"/>
    </location>
</feature>
<keyword evidence="1" id="KW-0645">Protease</keyword>
<evidence type="ECO:0000256" key="1">
    <source>
        <dbReference type="ARBA" id="ARBA00022670"/>
    </source>
</evidence>
<evidence type="ECO:0000259" key="3">
    <source>
        <dbReference type="Pfam" id="PF02902"/>
    </source>
</evidence>